<sequence>MITLQLGGASTRVSRTCNNNNNNKSNTAVHNNTGGRDDHHSQPAALMVFLTVEMETGSCCLSPPPGSFSSRLPETGIDADAMSLVKRLGKLAFHLVKISVVLAFVFVVLTGRNNKSEAEEEISGAKNWNNLNNNVVQGLTGQEMADYLQWSNSSSCRLANDFGGVMMLFGIDGQKAVCLDTEVRPIKGKCLVYSFGVNNEWSFEDAMDQYGCDVYAFDPSMNKSDHDRGDKIHFFRYGLGGRNILRREKTEPAVWRLLPLANFYRTMELRHGHGRIIDYLKIDIEKDEWEALPQILQSGMMDRVRQLGVEIHLPSNGSVAEFRRLIGIVRSLENYGMIRFDSKLNPFSEQWMEPLNLDSYSAYELAWYNGRLRRNRSFYYD</sequence>
<dbReference type="KEGG" id="dpx:DAPPUDRAFT_234477"/>
<accession>E9FWP9</accession>
<proteinExistence type="predicted"/>
<feature type="compositionally biased region" description="Low complexity" evidence="1">
    <location>
        <begin position="18"/>
        <end position="32"/>
    </location>
</feature>
<evidence type="ECO:0000313" key="3">
    <source>
        <dbReference type="EMBL" id="EFX87930.1"/>
    </source>
</evidence>
<dbReference type="InterPro" id="IPR026913">
    <property type="entry name" value="METTL24"/>
</dbReference>
<evidence type="ECO:0000313" key="4">
    <source>
        <dbReference type="Proteomes" id="UP000000305"/>
    </source>
</evidence>
<dbReference type="OrthoDB" id="10006218at2759"/>
<dbReference type="InParanoid" id="E9FWP9"/>
<dbReference type="PANTHER" id="PTHR32026">
    <property type="entry name" value="METHYLTRANSFERASE-LIKE PROTEIN 24"/>
    <property type="match status" value="1"/>
</dbReference>
<dbReference type="HOGENOM" id="CLU_726202_0_0_1"/>
<reference evidence="3 4" key="1">
    <citation type="journal article" date="2011" name="Science">
        <title>The ecoresponsive genome of Daphnia pulex.</title>
        <authorList>
            <person name="Colbourne J.K."/>
            <person name="Pfrender M.E."/>
            <person name="Gilbert D."/>
            <person name="Thomas W.K."/>
            <person name="Tucker A."/>
            <person name="Oakley T.H."/>
            <person name="Tokishita S."/>
            <person name="Aerts A."/>
            <person name="Arnold G.J."/>
            <person name="Basu M.K."/>
            <person name="Bauer D.J."/>
            <person name="Caceres C.E."/>
            <person name="Carmel L."/>
            <person name="Casola C."/>
            <person name="Choi J.H."/>
            <person name="Detter J.C."/>
            <person name="Dong Q."/>
            <person name="Dusheyko S."/>
            <person name="Eads B.D."/>
            <person name="Frohlich T."/>
            <person name="Geiler-Samerotte K.A."/>
            <person name="Gerlach D."/>
            <person name="Hatcher P."/>
            <person name="Jogdeo S."/>
            <person name="Krijgsveld J."/>
            <person name="Kriventseva E.V."/>
            <person name="Kultz D."/>
            <person name="Laforsch C."/>
            <person name="Lindquist E."/>
            <person name="Lopez J."/>
            <person name="Manak J.R."/>
            <person name="Muller J."/>
            <person name="Pangilinan J."/>
            <person name="Patwardhan R.P."/>
            <person name="Pitluck S."/>
            <person name="Pritham E.J."/>
            <person name="Rechtsteiner A."/>
            <person name="Rho M."/>
            <person name="Rogozin I.B."/>
            <person name="Sakarya O."/>
            <person name="Salamov A."/>
            <person name="Schaack S."/>
            <person name="Shapiro H."/>
            <person name="Shiga Y."/>
            <person name="Skalitzky C."/>
            <person name="Smith Z."/>
            <person name="Souvorov A."/>
            <person name="Sung W."/>
            <person name="Tang Z."/>
            <person name="Tsuchiya D."/>
            <person name="Tu H."/>
            <person name="Vos H."/>
            <person name="Wang M."/>
            <person name="Wolf Y.I."/>
            <person name="Yamagata H."/>
            <person name="Yamada T."/>
            <person name="Ye Y."/>
            <person name="Shaw J.R."/>
            <person name="Andrews J."/>
            <person name="Crease T.J."/>
            <person name="Tang H."/>
            <person name="Lucas S.M."/>
            <person name="Robertson H.M."/>
            <person name="Bork P."/>
            <person name="Koonin E.V."/>
            <person name="Zdobnov E.M."/>
            <person name="Grigoriev I.V."/>
            <person name="Lynch M."/>
            <person name="Boore J.L."/>
        </authorList>
    </citation>
    <scope>NUCLEOTIDE SEQUENCE [LARGE SCALE GENOMIC DNA]</scope>
</reference>
<keyword evidence="4" id="KW-1185">Reference proteome</keyword>
<dbReference type="PANTHER" id="PTHR32026:SF10">
    <property type="entry name" value="METHYLTRANSFERASE-LIKE PROTEIN 24-RELATED"/>
    <property type="match status" value="1"/>
</dbReference>
<dbReference type="AlphaFoldDB" id="E9FWP9"/>
<dbReference type="Proteomes" id="UP000000305">
    <property type="component" value="Unassembled WGS sequence"/>
</dbReference>
<dbReference type="EMBL" id="GL732526">
    <property type="protein sequence ID" value="EFX87930.1"/>
    <property type="molecule type" value="Genomic_DNA"/>
</dbReference>
<organism evidence="3 4">
    <name type="scientific">Daphnia pulex</name>
    <name type="common">Water flea</name>
    <dbReference type="NCBI Taxonomy" id="6669"/>
    <lineage>
        <taxon>Eukaryota</taxon>
        <taxon>Metazoa</taxon>
        <taxon>Ecdysozoa</taxon>
        <taxon>Arthropoda</taxon>
        <taxon>Crustacea</taxon>
        <taxon>Branchiopoda</taxon>
        <taxon>Diplostraca</taxon>
        <taxon>Cladocera</taxon>
        <taxon>Anomopoda</taxon>
        <taxon>Daphniidae</taxon>
        <taxon>Daphnia</taxon>
    </lineage>
</organism>
<dbReference type="Pfam" id="PF13383">
    <property type="entry name" value="Methyltransf_22"/>
    <property type="match status" value="1"/>
</dbReference>
<evidence type="ECO:0000256" key="1">
    <source>
        <dbReference type="SAM" id="MobiDB-lite"/>
    </source>
</evidence>
<gene>
    <name evidence="3" type="ORF">DAPPUDRAFT_234477</name>
</gene>
<name>E9FWP9_DAPPU</name>
<feature type="domain" description="Methyltransferase" evidence="2">
    <location>
        <begin position="172"/>
        <end position="351"/>
    </location>
</feature>
<feature type="region of interest" description="Disordered" evidence="1">
    <location>
        <begin position="1"/>
        <end position="40"/>
    </location>
</feature>
<protein>
    <recommendedName>
        <fullName evidence="2">Methyltransferase domain-containing protein</fullName>
    </recommendedName>
</protein>
<dbReference type="InterPro" id="IPR025714">
    <property type="entry name" value="Methyltranfer_dom"/>
</dbReference>
<dbReference type="eggNOG" id="ENOG502QRD5">
    <property type="taxonomic scope" value="Eukaryota"/>
</dbReference>
<dbReference type="PhylomeDB" id="E9FWP9"/>
<evidence type="ECO:0000259" key="2">
    <source>
        <dbReference type="Pfam" id="PF13383"/>
    </source>
</evidence>